<protein>
    <recommendedName>
        <fullName evidence="8">DNA polymerase III polC-type</fullName>
    </recommendedName>
</protein>
<keyword evidence="5" id="KW-0378">Hydrolase</keyword>
<dbReference type="EMBL" id="CP044496">
    <property type="protein sequence ID" value="QFG51769.1"/>
    <property type="molecule type" value="Genomic_DNA"/>
</dbReference>
<evidence type="ECO:0000256" key="6">
    <source>
        <dbReference type="ARBA" id="ARBA00022839"/>
    </source>
</evidence>
<keyword evidence="4" id="KW-0540">Nuclease</keyword>
<dbReference type="Gene3D" id="3.30.420.10">
    <property type="entry name" value="Ribonuclease H-like superfamily/Ribonuclease H"/>
    <property type="match status" value="1"/>
</dbReference>
<dbReference type="CDD" id="cd09755">
    <property type="entry name" value="Cas2_I-E"/>
    <property type="match status" value="1"/>
</dbReference>
<dbReference type="CDD" id="cd06127">
    <property type="entry name" value="DEDDh"/>
    <property type="match status" value="1"/>
</dbReference>
<dbReference type="Pfam" id="PF09707">
    <property type="entry name" value="Cas_Cas2CT1978"/>
    <property type="match status" value="1"/>
</dbReference>
<proteinExistence type="predicted"/>
<dbReference type="AlphaFoldDB" id="A0A5P5ZK18"/>
<dbReference type="Pfam" id="PF00929">
    <property type="entry name" value="RNase_T"/>
    <property type="match status" value="1"/>
</dbReference>
<evidence type="ECO:0000259" key="9">
    <source>
        <dbReference type="SMART" id="SM00479"/>
    </source>
</evidence>
<sequence>MIVVTLSKVPDSLRGDLTQWCQEIQTGVYVGNPNSKVRELLWQRICENIGSGEATLVYSINNELGYGIRTNRKDCRVQDYDGLPFLVHLSAIQAKPKPGFSKAAKFRRAELARRKKLRQNYEAVNFVVLDIETTGLNVDEDKILSIGAIKIYHNVVSKFYREIKVDCQIPSSISRLTGLTNSILDKSGVRLDQVLKEFMKFIKGLPLVGYNVNFDIDFLEKALNDELSLSINNQVIDLMSLVKKKEKFLNDYKLKTVLQHYGIKNKRPHEALSDARATYELALKLLKNGVLQF</sequence>
<dbReference type="GO" id="GO:0003887">
    <property type="term" value="F:DNA-directed DNA polymerase activity"/>
    <property type="evidence" value="ECO:0007669"/>
    <property type="project" value="UniProtKB-KW"/>
</dbReference>
<dbReference type="InterPro" id="IPR010152">
    <property type="entry name" value="CRISPR-assoc_prot_Cas2_sub"/>
</dbReference>
<evidence type="ECO:0000256" key="1">
    <source>
        <dbReference type="ARBA" id="ARBA00022679"/>
    </source>
</evidence>
<feature type="domain" description="Exonuclease" evidence="9">
    <location>
        <begin position="125"/>
        <end position="291"/>
    </location>
</feature>
<evidence type="ECO:0000256" key="2">
    <source>
        <dbReference type="ARBA" id="ARBA00022695"/>
    </source>
</evidence>
<dbReference type="NCBIfam" id="TIGR00573">
    <property type="entry name" value="dnaq"/>
    <property type="match status" value="1"/>
</dbReference>
<dbReference type="GO" id="GO:0006260">
    <property type="term" value="P:DNA replication"/>
    <property type="evidence" value="ECO:0007669"/>
    <property type="project" value="UniProtKB-KW"/>
</dbReference>
<dbReference type="GO" id="GO:0008408">
    <property type="term" value="F:3'-5' exonuclease activity"/>
    <property type="evidence" value="ECO:0007669"/>
    <property type="project" value="TreeGrafter"/>
</dbReference>
<evidence type="ECO:0000256" key="3">
    <source>
        <dbReference type="ARBA" id="ARBA00022705"/>
    </source>
</evidence>
<dbReference type="RefSeq" id="WP_056970617.1">
    <property type="nucleotide sequence ID" value="NZ_CP044496.1"/>
</dbReference>
<evidence type="ECO:0000256" key="5">
    <source>
        <dbReference type="ARBA" id="ARBA00022801"/>
    </source>
</evidence>
<evidence type="ECO:0000256" key="8">
    <source>
        <dbReference type="ARBA" id="ARBA00070925"/>
    </source>
</evidence>
<evidence type="ECO:0000256" key="7">
    <source>
        <dbReference type="ARBA" id="ARBA00022932"/>
    </source>
</evidence>
<dbReference type="SUPFAM" id="SSF53098">
    <property type="entry name" value="Ribonuclease H-like"/>
    <property type="match status" value="1"/>
</dbReference>
<dbReference type="GO" id="GO:0005829">
    <property type="term" value="C:cytosol"/>
    <property type="evidence" value="ECO:0007669"/>
    <property type="project" value="TreeGrafter"/>
</dbReference>
<evidence type="ECO:0000313" key="10">
    <source>
        <dbReference type="EMBL" id="QFG51769.1"/>
    </source>
</evidence>
<dbReference type="InterPro" id="IPR013520">
    <property type="entry name" value="Ribonucl_H"/>
</dbReference>
<keyword evidence="3" id="KW-0235">DNA replication</keyword>
<dbReference type="Proteomes" id="UP000325393">
    <property type="component" value="Chromosome"/>
</dbReference>
<dbReference type="GeneID" id="78212762"/>
<dbReference type="InterPro" id="IPR006054">
    <property type="entry name" value="DnaQ"/>
</dbReference>
<keyword evidence="6" id="KW-0269">Exonuclease</keyword>
<gene>
    <name evidence="10" type="primary">cas2e</name>
    <name evidence="10" type="ORF">LA749_07160</name>
</gene>
<dbReference type="InterPro" id="IPR036397">
    <property type="entry name" value="RNaseH_sf"/>
</dbReference>
<organism evidence="10 11">
    <name type="scientific">Lactobacillus acetotolerans</name>
    <dbReference type="NCBI Taxonomy" id="1600"/>
    <lineage>
        <taxon>Bacteria</taxon>
        <taxon>Bacillati</taxon>
        <taxon>Bacillota</taxon>
        <taxon>Bacilli</taxon>
        <taxon>Lactobacillales</taxon>
        <taxon>Lactobacillaceae</taxon>
        <taxon>Lactobacillus</taxon>
    </lineage>
</organism>
<dbReference type="GO" id="GO:0003677">
    <property type="term" value="F:DNA binding"/>
    <property type="evidence" value="ECO:0007669"/>
    <property type="project" value="InterPro"/>
</dbReference>
<reference evidence="10 11" key="1">
    <citation type="submission" date="2019-09" db="EMBL/GenBank/DDBJ databases">
        <title>Genome sequencing of Lactobacillus acetotolerans.</title>
        <authorList>
            <person name="Kim K."/>
        </authorList>
    </citation>
    <scope>NUCLEOTIDE SEQUENCE [LARGE SCALE GENOMIC DNA]</scope>
    <source>
        <strain evidence="10 11">LA749</strain>
    </source>
</reference>
<keyword evidence="7" id="KW-0239">DNA-directed DNA polymerase</keyword>
<name>A0A5P5ZK18_9LACO</name>
<evidence type="ECO:0000256" key="4">
    <source>
        <dbReference type="ARBA" id="ARBA00022722"/>
    </source>
</evidence>
<dbReference type="FunFam" id="3.30.420.10:FF:000045">
    <property type="entry name" value="3'-5' exonuclease DinG"/>
    <property type="match status" value="1"/>
</dbReference>
<keyword evidence="2" id="KW-0548">Nucleotidyltransferase</keyword>
<evidence type="ECO:0000313" key="11">
    <source>
        <dbReference type="Proteomes" id="UP000325393"/>
    </source>
</evidence>
<dbReference type="SMART" id="SM00479">
    <property type="entry name" value="EXOIII"/>
    <property type="match status" value="1"/>
</dbReference>
<dbReference type="PANTHER" id="PTHR30231:SF4">
    <property type="entry name" value="PROTEIN NEN2"/>
    <property type="match status" value="1"/>
</dbReference>
<dbReference type="Gene3D" id="3.30.70.240">
    <property type="match status" value="1"/>
</dbReference>
<dbReference type="NCBIfam" id="TIGR01873">
    <property type="entry name" value="cas_CT1978"/>
    <property type="match status" value="1"/>
</dbReference>
<keyword evidence="1" id="KW-0808">Transferase</keyword>
<dbReference type="InterPro" id="IPR012337">
    <property type="entry name" value="RNaseH-like_sf"/>
</dbReference>
<dbReference type="PANTHER" id="PTHR30231">
    <property type="entry name" value="DNA POLYMERASE III SUBUNIT EPSILON"/>
    <property type="match status" value="1"/>
</dbReference>
<accession>A0A5P5ZK18</accession>